<reference evidence="11 12" key="1">
    <citation type="submission" date="2017-06" db="EMBL/GenBank/DDBJ databases">
        <title>Raineya orbicola gen. nov., sp. nov. a slightly thermophilic bacterium of the phylum Bacteroidetes and the description of Raineyaceae fam. nov.</title>
        <authorList>
            <person name="Albuquerque L."/>
            <person name="Polonia A.R.M."/>
            <person name="Barroso C."/>
            <person name="Froufe H.J.C."/>
            <person name="Lage O."/>
            <person name="Lobo-Da-Cunha A."/>
            <person name="Egas C."/>
            <person name="Da Costa M.S."/>
        </authorList>
    </citation>
    <scope>NUCLEOTIDE SEQUENCE [LARGE SCALE GENOMIC DNA]</scope>
    <source>
        <strain evidence="11 12">SPSPC-11</strain>
    </source>
</reference>
<dbReference type="PANTHER" id="PTHR22854">
    <property type="entry name" value="TRYPTOPHAN BIOSYNTHESIS PROTEIN"/>
    <property type="match status" value="1"/>
</dbReference>
<keyword evidence="5 8" id="KW-0822">Tryptophan biosynthesis</keyword>
<gene>
    <name evidence="8" type="primary">trpC</name>
    <name evidence="11" type="ORF">Rain11_2287</name>
</gene>
<dbReference type="GO" id="GO:0000162">
    <property type="term" value="P:L-tryptophan biosynthetic process"/>
    <property type="evidence" value="ECO:0007669"/>
    <property type="project" value="UniProtKB-UniRule"/>
</dbReference>
<proteinExistence type="inferred from homology"/>
<name>A0A2N3I8V9_9BACT</name>
<dbReference type="InterPro" id="IPR011060">
    <property type="entry name" value="RibuloseP-bd_barrel"/>
</dbReference>
<dbReference type="OrthoDB" id="9804217at2"/>
<dbReference type="RefSeq" id="WP_101359564.1">
    <property type="nucleotide sequence ID" value="NZ_NKXO01000043.1"/>
</dbReference>
<comment type="catalytic activity">
    <reaction evidence="1 8">
        <text>1-(2-carboxyphenylamino)-1-deoxy-D-ribulose 5-phosphate + H(+) = (1S,2R)-1-C-(indol-3-yl)glycerol 3-phosphate + CO2 + H2O</text>
        <dbReference type="Rhea" id="RHEA:23476"/>
        <dbReference type="ChEBI" id="CHEBI:15377"/>
        <dbReference type="ChEBI" id="CHEBI:15378"/>
        <dbReference type="ChEBI" id="CHEBI:16526"/>
        <dbReference type="ChEBI" id="CHEBI:58613"/>
        <dbReference type="ChEBI" id="CHEBI:58866"/>
        <dbReference type="EC" id="4.1.1.48"/>
    </reaction>
</comment>
<dbReference type="InterPro" id="IPR045186">
    <property type="entry name" value="Indole-3-glycerol_P_synth"/>
</dbReference>
<dbReference type="InterPro" id="IPR013798">
    <property type="entry name" value="Indole-3-glycerol_P_synth_dom"/>
</dbReference>
<dbReference type="Proteomes" id="UP000233387">
    <property type="component" value="Unassembled WGS sequence"/>
</dbReference>
<dbReference type="GO" id="GO:0004640">
    <property type="term" value="F:phosphoribosylanthranilate isomerase activity"/>
    <property type="evidence" value="ECO:0007669"/>
    <property type="project" value="TreeGrafter"/>
</dbReference>
<feature type="domain" description="Indole-3-glycerol phosphate synthase" evidence="10">
    <location>
        <begin position="5"/>
        <end position="251"/>
    </location>
</feature>
<evidence type="ECO:0000256" key="9">
    <source>
        <dbReference type="SAM" id="MobiDB-lite"/>
    </source>
</evidence>
<evidence type="ECO:0000259" key="10">
    <source>
        <dbReference type="Pfam" id="PF00218"/>
    </source>
</evidence>
<evidence type="ECO:0000256" key="2">
    <source>
        <dbReference type="ARBA" id="ARBA00004696"/>
    </source>
</evidence>
<keyword evidence="12" id="KW-1185">Reference proteome</keyword>
<comment type="caution">
    <text evidence="11">The sequence shown here is derived from an EMBL/GenBank/DDBJ whole genome shotgun (WGS) entry which is preliminary data.</text>
</comment>
<evidence type="ECO:0000256" key="5">
    <source>
        <dbReference type="ARBA" id="ARBA00022822"/>
    </source>
</evidence>
<sequence length="289" mass="32286">MLNILEQIVVFKRTEISLRMTHYPESKWENTPEYVRKCYSLKESLRKGNASQIIAEFKRQSPSKGIINNKAGVVETTRGYAQAGASGLSILTDKKFFGGSVQDLQIARAGLEVPILQKDFILTTYQITEAKGAGADVILLIAAILTEGQIRELSQFAQELGMEVICEVHNEQELQKALVPTVDIIGVNNRDLRTFRTNLEIAKNLADKIPSEFLKIAESGIEKVEDIVMLREFGYEGFLIGESFMQHEKPATILAEWVQNLPPLPKKAITESSDIGMEESNQTSQDEPN</sequence>
<evidence type="ECO:0000256" key="6">
    <source>
        <dbReference type="ARBA" id="ARBA00023141"/>
    </source>
</evidence>
<accession>A0A2N3I8V9</accession>
<keyword evidence="4 8" id="KW-0210">Decarboxylase</keyword>
<dbReference type="PANTHER" id="PTHR22854:SF2">
    <property type="entry name" value="INDOLE-3-GLYCEROL-PHOSPHATE SYNTHASE"/>
    <property type="match status" value="1"/>
</dbReference>
<organism evidence="11 12">
    <name type="scientific">Raineya orbicola</name>
    <dbReference type="NCBI Taxonomy" id="2016530"/>
    <lineage>
        <taxon>Bacteria</taxon>
        <taxon>Pseudomonadati</taxon>
        <taxon>Bacteroidota</taxon>
        <taxon>Cytophagia</taxon>
        <taxon>Cytophagales</taxon>
        <taxon>Raineyaceae</taxon>
        <taxon>Raineya</taxon>
    </lineage>
</organism>
<dbReference type="EC" id="4.1.1.48" evidence="8"/>
<evidence type="ECO:0000256" key="1">
    <source>
        <dbReference type="ARBA" id="ARBA00001633"/>
    </source>
</evidence>
<dbReference type="AlphaFoldDB" id="A0A2N3I8V9"/>
<evidence type="ECO:0000256" key="4">
    <source>
        <dbReference type="ARBA" id="ARBA00022793"/>
    </source>
</evidence>
<evidence type="ECO:0000256" key="7">
    <source>
        <dbReference type="ARBA" id="ARBA00023239"/>
    </source>
</evidence>
<evidence type="ECO:0000256" key="8">
    <source>
        <dbReference type="HAMAP-Rule" id="MF_00134"/>
    </source>
</evidence>
<evidence type="ECO:0000256" key="3">
    <source>
        <dbReference type="ARBA" id="ARBA00022605"/>
    </source>
</evidence>
<comment type="pathway">
    <text evidence="2 8">Amino-acid biosynthesis; L-tryptophan biosynthesis; L-tryptophan from chorismate: step 4/5.</text>
</comment>
<keyword evidence="7 8" id="KW-0456">Lyase</keyword>
<dbReference type="UniPathway" id="UPA00035">
    <property type="reaction ID" value="UER00043"/>
</dbReference>
<dbReference type="CDD" id="cd00331">
    <property type="entry name" value="IGPS"/>
    <property type="match status" value="1"/>
</dbReference>
<dbReference type="GO" id="GO:0004425">
    <property type="term" value="F:indole-3-glycerol-phosphate synthase activity"/>
    <property type="evidence" value="ECO:0007669"/>
    <property type="project" value="UniProtKB-UniRule"/>
</dbReference>
<protein>
    <recommendedName>
        <fullName evidence="8">Indole-3-glycerol phosphate synthase</fullName>
        <shortName evidence="8">IGPS</shortName>
        <ecNumber evidence="8">4.1.1.48</ecNumber>
    </recommendedName>
</protein>
<evidence type="ECO:0000313" key="11">
    <source>
        <dbReference type="EMBL" id="PKQ66719.1"/>
    </source>
</evidence>
<feature type="region of interest" description="Disordered" evidence="9">
    <location>
        <begin position="268"/>
        <end position="289"/>
    </location>
</feature>
<dbReference type="InterPro" id="IPR013785">
    <property type="entry name" value="Aldolase_TIM"/>
</dbReference>
<dbReference type="HAMAP" id="MF_00134_B">
    <property type="entry name" value="IGPS_B"/>
    <property type="match status" value="1"/>
</dbReference>
<comment type="similarity">
    <text evidence="8">Belongs to the TrpC family.</text>
</comment>
<evidence type="ECO:0000313" key="12">
    <source>
        <dbReference type="Proteomes" id="UP000233387"/>
    </source>
</evidence>
<keyword evidence="6 8" id="KW-0057">Aromatic amino acid biosynthesis</keyword>
<dbReference type="FunFam" id="3.20.20.70:FF:000024">
    <property type="entry name" value="Indole-3-glycerol phosphate synthase"/>
    <property type="match status" value="1"/>
</dbReference>
<dbReference type="NCBIfam" id="NF001377">
    <property type="entry name" value="PRK00278.2-4"/>
    <property type="match status" value="1"/>
</dbReference>
<dbReference type="Gene3D" id="3.20.20.70">
    <property type="entry name" value="Aldolase class I"/>
    <property type="match status" value="1"/>
</dbReference>
<feature type="compositionally biased region" description="Polar residues" evidence="9">
    <location>
        <begin position="279"/>
        <end position="289"/>
    </location>
</feature>
<dbReference type="Pfam" id="PF00218">
    <property type="entry name" value="IGPS"/>
    <property type="match status" value="1"/>
</dbReference>
<dbReference type="SUPFAM" id="SSF51366">
    <property type="entry name" value="Ribulose-phoshate binding barrel"/>
    <property type="match status" value="1"/>
</dbReference>
<keyword evidence="3 8" id="KW-0028">Amino-acid biosynthesis</keyword>
<dbReference type="EMBL" id="NKXO01000043">
    <property type="protein sequence ID" value="PKQ66719.1"/>
    <property type="molecule type" value="Genomic_DNA"/>
</dbReference>
<dbReference type="HAMAP" id="MF_00134_A">
    <property type="entry name" value="IGPS_A"/>
    <property type="match status" value="1"/>
</dbReference>